<dbReference type="Proteomes" id="UP000030152">
    <property type="component" value="Unassembled WGS sequence"/>
</dbReference>
<evidence type="ECO:0000313" key="3">
    <source>
        <dbReference type="EMBL" id="KGO87451.1"/>
    </source>
</evidence>
<accession>A0A0A2M734</accession>
<dbReference type="PANTHER" id="PTHR36834:SF2">
    <property type="entry name" value="MEMBRANE PROTEIN"/>
    <property type="match status" value="1"/>
</dbReference>
<dbReference type="Pfam" id="PF04892">
    <property type="entry name" value="VanZ"/>
    <property type="match status" value="1"/>
</dbReference>
<evidence type="ECO:0000313" key="4">
    <source>
        <dbReference type="Proteomes" id="UP000030152"/>
    </source>
</evidence>
<feature type="transmembrane region" description="Helical" evidence="1">
    <location>
        <begin position="99"/>
        <end position="116"/>
    </location>
</feature>
<feature type="transmembrane region" description="Helical" evidence="1">
    <location>
        <begin position="71"/>
        <end position="87"/>
    </location>
</feature>
<keyword evidence="1" id="KW-1133">Transmembrane helix</keyword>
<reference evidence="3 4" key="1">
    <citation type="submission" date="2013-09" db="EMBL/GenBank/DDBJ databases">
        <authorList>
            <person name="Zeng Z."/>
            <person name="Chen C."/>
        </authorList>
    </citation>
    <scope>NUCLEOTIDE SEQUENCE [LARGE SCALE GENOMIC DNA]</scope>
    <source>
        <strain evidence="3 4">WB 3.3-2</strain>
    </source>
</reference>
<dbReference type="InterPro" id="IPR053150">
    <property type="entry name" value="Teicoplanin_resist-assoc"/>
</dbReference>
<feature type="transmembrane region" description="Helical" evidence="1">
    <location>
        <begin position="46"/>
        <end position="64"/>
    </location>
</feature>
<evidence type="ECO:0000256" key="1">
    <source>
        <dbReference type="SAM" id="Phobius"/>
    </source>
</evidence>
<keyword evidence="1" id="KW-0812">Transmembrane</keyword>
<keyword evidence="4" id="KW-1185">Reference proteome</keyword>
<gene>
    <name evidence="3" type="ORF">Q765_07230</name>
</gene>
<organism evidence="3 4">
    <name type="scientific">Flavobacterium rivuli WB 3.3-2 = DSM 21788</name>
    <dbReference type="NCBI Taxonomy" id="1121895"/>
    <lineage>
        <taxon>Bacteria</taxon>
        <taxon>Pseudomonadati</taxon>
        <taxon>Bacteroidota</taxon>
        <taxon>Flavobacteriia</taxon>
        <taxon>Flavobacteriales</taxon>
        <taxon>Flavobacteriaceae</taxon>
        <taxon>Flavobacterium</taxon>
    </lineage>
</organism>
<protein>
    <recommendedName>
        <fullName evidence="2">VanZ-like domain-containing protein</fullName>
    </recommendedName>
</protein>
<dbReference type="AlphaFoldDB" id="A0A0A2M734"/>
<dbReference type="PANTHER" id="PTHR36834">
    <property type="entry name" value="MEMBRANE PROTEIN-RELATED"/>
    <property type="match status" value="1"/>
</dbReference>
<dbReference type="InterPro" id="IPR006976">
    <property type="entry name" value="VanZ-like"/>
</dbReference>
<comment type="caution">
    <text evidence="3">The sequence shown here is derived from an EMBL/GenBank/DDBJ whole genome shotgun (WGS) entry which is preliminary data.</text>
</comment>
<evidence type="ECO:0000259" key="2">
    <source>
        <dbReference type="Pfam" id="PF04892"/>
    </source>
</evidence>
<name>A0A0A2M734_9FLAO</name>
<dbReference type="STRING" id="1121895.GCA_000378485_02370"/>
<proteinExistence type="predicted"/>
<sequence>MSANRYTGIFDEHNINLIPFSNKWIYFSNFFTLQTNAKLFVIKETIGNFFLLMPFAWSYCVFFGKIKQPTMVVLIVFLALTIENLQYWLHIGTFDIDDIILNIAGGLFGAFLFYRMHKRN</sequence>
<feature type="domain" description="VanZ-like" evidence="2">
    <location>
        <begin position="12"/>
        <end position="114"/>
    </location>
</feature>
<keyword evidence="1" id="KW-0472">Membrane</keyword>
<dbReference type="EMBL" id="JRLX01000005">
    <property type="protein sequence ID" value="KGO87451.1"/>
    <property type="molecule type" value="Genomic_DNA"/>
</dbReference>